<dbReference type="EMBL" id="LAYC01000002">
    <property type="protein sequence ID" value="KYK57913.1"/>
    <property type="molecule type" value="Genomic_DNA"/>
</dbReference>
<organism evidence="3 4">
    <name type="scientific">Drechmeria coniospora</name>
    <name type="common">Nematophagous fungus</name>
    <name type="synonym">Meria coniospora</name>
    <dbReference type="NCBI Taxonomy" id="98403"/>
    <lineage>
        <taxon>Eukaryota</taxon>
        <taxon>Fungi</taxon>
        <taxon>Dikarya</taxon>
        <taxon>Ascomycota</taxon>
        <taxon>Pezizomycotina</taxon>
        <taxon>Sordariomycetes</taxon>
        <taxon>Hypocreomycetidae</taxon>
        <taxon>Hypocreales</taxon>
        <taxon>Ophiocordycipitaceae</taxon>
        <taxon>Drechmeria</taxon>
    </lineage>
</organism>
<proteinExistence type="predicted"/>
<evidence type="ECO:0000313" key="3">
    <source>
        <dbReference type="EMBL" id="KYK57913.1"/>
    </source>
</evidence>
<comment type="caution">
    <text evidence="3">The sequence shown here is derived from an EMBL/GenBank/DDBJ whole genome shotgun (WGS) entry which is preliminary data.</text>
</comment>
<protein>
    <submittedName>
        <fullName evidence="3">Uncharacterized protein</fullName>
    </submittedName>
</protein>
<feature type="region of interest" description="Disordered" evidence="1">
    <location>
        <begin position="368"/>
        <end position="408"/>
    </location>
</feature>
<gene>
    <name evidence="3" type="ORF">DCS_04926</name>
</gene>
<dbReference type="InParanoid" id="A0A151GLC7"/>
<keyword evidence="2" id="KW-0732">Signal</keyword>
<evidence type="ECO:0000256" key="2">
    <source>
        <dbReference type="SAM" id="SignalP"/>
    </source>
</evidence>
<feature type="chain" id="PRO_5007580651" evidence="2">
    <location>
        <begin position="21"/>
        <end position="408"/>
    </location>
</feature>
<dbReference type="Proteomes" id="UP000076580">
    <property type="component" value="Chromosome 02"/>
</dbReference>
<evidence type="ECO:0000256" key="1">
    <source>
        <dbReference type="SAM" id="MobiDB-lite"/>
    </source>
</evidence>
<accession>A0A151GLC7</accession>
<keyword evidence="4" id="KW-1185">Reference proteome</keyword>
<dbReference type="RefSeq" id="XP_040657265.1">
    <property type="nucleotide sequence ID" value="XM_040802232.1"/>
</dbReference>
<dbReference type="AlphaFoldDB" id="A0A151GLC7"/>
<feature type="signal peptide" evidence="2">
    <location>
        <begin position="1"/>
        <end position="20"/>
    </location>
</feature>
<sequence>MGPLSIAAAVALCALQTASAQSDPITMQDISNRIWSQLVGNQCHPFGNYALDRDMNLPPCIAEQVIALSCERMTQALEPNAPEANRNAYKDCLLNEPSTFLRDQRNCLLCKGLTKTHSPEQNEYYRTAFRKATEKFSASTPTGSLWSMTEIDKDSNAYRELPVTKPIKVSNETMAEFFRDLAGPSKLGSFRLEGAQQIGASAETKNGTSKTVKGPMQCQDPIGQEIEVIMPTGGRPTTGAGNDTRATEVKVMHVSQWNYFSFTSSTNFTYAYSWQPPVRVAGIRGRPATQEDVKTLPNGAGCGSCEKLISPEQISKAAAATVEDASELGISLLDKTAQVSGGVEGQISEAVQEKIEVAVYQEQKRNVTVSTNPPARDAQGGIRFKTPDSTRVRGQRPGNAVPNSCSQN</sequence>
<reference evidence="3 4" key="1">
    <citation type="journal article" date="2016" name="Sci. Rep.">
        <title>Insights into Adaptations to a Near-Obligate Nematode Endoparasitic Lifestyle from the Finished Genome of Drechmeria coniospora.</title>
        <authorList>
            <person name="Zhang L."/>
            <person name="Zhou Z."/>
            <person name="Guo Q."/>
            <person name="Fokkens L."/>
            <person name="Miskei M."/>
            <person name="Pocsi I."/>
            <person name="Zhang W."/>
            <person name="Chen M."/>
            <person name="Wang L."/>
            <person name="Sun Y."/>
            <person name="Donzelli B.G."/>
            <person name="Gibson D.M."/>
            <person name="Nelson D.R."/>
            <person name="Luo J.G."/>
            <person name="Rep M."/>
            <person name="Liu H."/>
            <person name="Yang S."/>
            <person name="Wang J."/>
            <person name="Krasnoff S.B."/>
            <person name="Xu Y."/>
            <person name="Molnar I."/>
            <person name="Lin M."/>
        </authorList>
    </citation>
    <scope>NUCLEOTIDE SEQUENCE [LARGE SCALE GENOMIC DNA]</scope>
    <source>
        <strain evidence="3 4">ARSEF 6962</strain>
    </source>
</reference>
<evidence type="ECO:0000313" key="4">
    <source>
        <dbReference type="Proteomes" id="UP000076580"/>
    </source>
</evidence>
<name>A0A151GLC7_DRECN</name>
<dbReference type="GeneID" id="63717569"/>